<dbReference type="EnsemblPlants" id="MELO3C031140.2.1">
    <property type="protein sequence ID" value="MELO3C031140.2.1"/>
    <property type="gene ID" value="MELO3C031140.2"/>
</dbReference>
<feature type="compositionally biased region" description="Basic and acidic residues" evidence="1">
    <location>
        <begin position="154"/>
        <end position="173"/>
    </location>
</feature>
<name>A0A9I9EAP6_CUCME</name>
<reference evidence="2" key="1">
    <citation type="submission" date="2023-03" db="UniProtKB">
        <authorList>
            <consortium name="EnsemblPlants"/>
        </authorList>
    </citation>
    <scope>IDENTIFICATION</scope>
</reference>
<dbReference type="AlphaFoldDB" id="A0A9I9EAP6"/>
<feature type="region of interest" description="Disordered" evidence="1">
    <location>
        <begin position="154"/>
        <end position="175"/>
    </location>
</feature>
<accession>A0A9I9EAP6</accession>
<protein>
    <submittedName>
        <fullName evidence="2">Uncharacterized protein</fullName>
    </submittedName>
</protein>
<organism evidence="2">
    <name type="scientific">Cucumis melo</name>
    <name type="common">Muskmelon</name>
    <dbReference type="NCBI Taxonomy" id="3656"/>
    <lineage>
        <taxon>Eukaryota</taxon>
        <taxon>Viridiplantae</taxon>
        <taxon>Streptophyta</taxon>
        <taxon>Embryophyta</taxon>
        <taxon>Tracheophyta</taxon>
        <taxon>Spermatophyta</taxon>
        <taxon>Magnoliopsida</taxon>
        <taxon>eudicotyledons</taxon>
        <taxon>Gunneridae</taxon>
        <taxon>Pentapetalae</taxon>
        <taxon>rosids</taxon>
        <taxon>fabids</taxon>
        <taxon>Cucurbitales</taxon>
        <taxon>Cucurbitaceae</taxon>
        <taxon>Benincaseae</taxon>
        <taxon>Cucumis</taxon>
    </lineage>
</organism>
<dbReference type="Gramene" id="MELO3C031140.2.1">
    <property type="protein sequence ID" value="MELO3C031140.2.1"/>
    <property type="gene ID" value="MELO3C031140.2"/>
</dbReference>
<evidence type="ECO:0000256" key="1">
    <source>
        <dbReference type="SAM" id="MobiDB-lite"/>
    </source>
</evidence>
<sequence length="212" mass="24329">MVEVSKFIAKFGWVIRCVVWPCTDGRSFIHIPSSKDKQGWVSFNKMLGGFKSKHEYMTWYSSQIRSSNNRKKIEEQTFEVLKDCYAEKVKPMSYNHPSVLRNIQNQGFSHINSRLFQSMLLEGKGGSPTQIPISSSKKKSVADFNSPFSVSIEEAEHMPKPADKDDQSIKDPLESDDNTLFQTEEDLIIEYLFTSQAQHCEIPDHLKSIVEK</sequence>
<evidence type="ECO:0000313" key="2">
    <source>
        <dbReference type="EnsemblPlants" id="MELO3C031140.2.1"/>
    </source>
</evidence>
<proteinExistence type="predicted"/>